<accession>A0AAV7HID9</accession>
<reference evidence="1 2" key="1">
    <citation type="journal article" date="2021" name="Hortic Res">
        <title>Chromosome-scale assembly of the Dendrobium chrysotoxum genome enhances the understanding of orchid evolution.</title>
        <authorList>
            <person name="Zhang Y."/>
            <person name="Zhang G.Q."/>
            <person name="Zhang D."/>
            <person name="Liu X.D."/>
            <person name="Xu X.Y."/>
            <person name="Sun W.H."/>
            <person name="Yu X."/>
            <person name="Zhu X."/>
            <person name="Wang Z.W."/>
            <person name="Zhao X."/>
            <person name="Zhong W.Y."/>
            <person name="Chen H."/>
            <person name="Yin W.L."/>
            <person name="Huang T."/>
            <person name="Niu S.C."/>
            <person name="Liu Z.J."/>
        </authorList>
    </citation>
    <scope>NUCLEOTIDE SEQUENCE [LARGE SCALE GENOMIC DNA]</scope>
    <source>
        <strain evidence="1">Lindl</strain>
    </source>
</reference>
<dbReference type="Proteomes" id="UP000775213">
    <property type="component" value="Unassembled WGS sequence"/>
</dbReference>
<comment type="caution">
    <text evidence="1">The sequence shown here is derived from an EMBL/GenBank/DDBJ whole genome shotgun (WGS) entry which is preliminary data.</text>
</comment>
<evidence type="ECO:0000313" key="2">
    <source>
        <dbReference type="Proteomes" id="UP000775213"/>
    </source>
</evidence>
<evidence type="ECO:0000313" key="1">
    <source>
        <dbReference type="EMBL" id="KAH0467890.1"/>
    </source>
</evidence>
<organism evidence="1 2">
    <name type="scientific">Dendrobium chrysotoxum</name>
    <name type="common">Orchid</name>
    <dbReference type="NCBI Taxonomy" id="161865"/>
    <lineage>
        <taxon>Eukaryota</taxon>
        <taxon>Viridiplantae</taxon>
        <taxon>Streptophyta</taxon>
        <taxon>Embryophyta</taxon>
        <taxon>Tracheophyta</taxon>
        <taxon>Spermatophyta</taxon>
        <taxon>Magnoliopsida</taxon>
        <taxon>Liliopsida</taxon>
        <taxon>Asparagales</taxon>
        <taxon>Orchidaceae</taxon>
        <taxon>Epidendroideae</taxon>
        <taxon>Malaxideae</taxon>
        <taxon>Dendrobiinae</taxon>
        <taxon>Dendrobium</taxon>
    </lineage>
</organism>
<keyword evidence="2" id="KW-1185">Reference proteome</keyword>
<dbReference type="AlphaFoldDB" id="A0AAV7HID9"/>
<protein>
    <submittedName>
        <fullName evidence="1">Uncharacterized protein</fullName>
    </submittedName>
</protein>
<proteinExistence type="predicted"/>
<dbReference type="EMBL" id="JAGFBR010000004">
    <property type="protein sequence ID" value="KAH0467890.1"/>
    <property type="molecule type" value="Genomic_DNA"/>
</dbReference>
<gene>
    <name evidence="1" type="ORF">IEQ34_002923</name>
</gene>
<name>A0AAV7HID9_DENCH</name>
<sequence length="116" mass="13334">MPRANLTRVHRRTCRWRAFDGGVFLGKPGEAPGKLSGIEVLQPLDFDPDSGWFDLVKNRGTRIHPLYGIIEVKRVMKTKPRRVIEKTTSIPPAHQEEFMSNIKNIANDVDDQNYNY</sequence>